<keyword evidence="3" id="KW-0862">Zinc</keyword>
<sequence length="617" mass="70772">MAESSTQRQDSFTCSVCLDLIKDPVTVPCGHTYCLGCIKGCWDQEDGKGIYSCPQCRQTFRPRPILSRNILIAEMVEEFRKTRIQTDVPAHCTAGPGDVECDVCTGKKLRAVKSCLDCLLSYCETHFKVHNDLFPGRKHPVIDATGQLQDRICSHHKKVFEIFCRTDQSCICYLCTMDEHKGHDTVTAAAERTHKQGRLGQTQRRFQQRIQEREKELQELRKAVETLKSSAQTAVEDSERIFTEMIRSIERRRSRVKELIRHQEKAEVSRAEDLLKRLEQEIAELKRRDAELEQLSHTEDHIHFLKNVLSIRDSPRSKDFPSMTFNQSFSFEAVKESVSGVKVQLEKKLDDIFRQEVVRISAAVTNIQIIQSLEYADPELPVRRTSSKELLPPEITIIQIIQSLEYANPELPVRRTDSKKLLPPSMSEVQAVFPEPVTREEFSQYSCHFTLDPNTAHRILHLSEGNRRVEMRAKLQSYPDHPERFDVYPQVLCREGVSGRCYWEVERSGQGVFISVSYKSIRRRGEGVEFVFGGNDQSWSLDLRSSSSSSFYHNNKPTKLPLVVSSRIGVYVDHRAGTLAFYSISDTMTLLHRVQTTFTHTLYPGFYLDSGSSVKLL</sequence>
<evidence type="ECO:0000256" key="5">
    <source>
        <dbReference type="SAM" id="Coils"/>
    </source>
</evidence>
<keyword evidence="2 4" id="KW-0863">Zinc-finger</keyword>
<dbReference type="InterPro" id="IPR001841">
    <property type="entry name" value="Znf_RING"/>
</dbReference>
<dbReference type="InterPro" id="IPR000315">
    <property type="entry name" value="Znf_B-box"/>
</dbReference>
<dbReference type="InterPro" id="IPR058030">
    <property type="entry name" value="TRIM8/14/16/25/29/45/65_CC"/>
</dbReference>
<accession>A0A8M1K8P9</accession>
<dbReference type="Pfam" id="PF00643">
    <property type="entry name" value="zf-B_box"/>
    <property type="match status" value="1"/>
</dbReference>
<dbReference type="Pfam" id="PF25600">
    <property type="entry name" value="TRIM_CC"/>
    <property type="match status" value="1"/>
</dbReference>
<proteinExistence type="predicted"/>
<feature type="domain" description="B30.2/SPRY" evidence="8">
    <location>
        <begin position="429"/>
        <end position="617"/>
    </location>
</feature>
<dbReference type="CDD" id="cd16040">
    <property type="entry name" value="SPRY_PRY_SNTX"/>
    <property type="match status" value="1"/>
</dbReference>
<evidence type="ECO:0000259" key="6">
    <source>
        <dbReference type="PROSITE" id="PS50089"/>
    </source>
</evidence>
<dbReference type="PANTHER" id="PTHR25465:SF5">
    <property type="entry name" value="E3 UBIQUITIN_ISG15 LIGASE TRIM25-RELATED"/>
    <property type="match status" value="1"/>
</dbReference>
<dbReference type="GO" id="GO:0005737">
    <property type="term" value="C:cytoplasm"/>
    <property type="evidence" value="ECO:0007669"/>
    <property type="project" value="UniProtKB-ARBA"/>
</dbReference>
<evidence type="ECO:0000259" key="8">
    <source>
        <dbReference type="PROSITE" id="PS50188"/>
    </source>
</evidence>
<evidence type="ECO:0000256" key="3">
    <source>
        <dbReference type="ARBA" id="ARBA00022833"/>
    </source>
</evidence>
<dbReference type="PROSITE" id="PS50119">
    <property type="entry name" value="ZF_BBOX"/>
    <property type="match status" value="1"/>
</dbReference>
<dbReference type="AlphaFoldDB" id="A0A8M1K8P9"/>
<evidence type="ECO:0000256" key="4">
    <source>
        <dbReference type="PROSITE-ProRule" id="PRU00024"/>
    </source>
</evidence>
<dbReference type="PROSITE" id="PS50188">
    <property type="entry name" value="B302_SPRY"/>
    <property type="match status" value="1"/>
</dbReference>
<evidence type="ECO:0000259" key="7">
    <source>
        <dbReference type="PROSITE" id="PS50119"/>
    </source>
</evidence>
<dbReference type="InterPro" id="IPR003877">
    <property type="entry name" value="SPRY_dom"/>
</dbReference>
<gene>
    <name evidence="10" type="primary">LOC122129301</name>
</gene>
<organism evidence="9 10">
    <name type="scientific">Clupea harengus</name>
    <name type="common">Atlantic herring</name>
    <dbReference type="NCBI Taxonomy" id="7950"/>
    <lineage>
        <taxon>Eukaryota</taxon>
        <taxon>Metazoa</taxon>
        <taxon>Chordata</taxon>
        <taxon>Craniata</taxon>
        <taxon>Vertebrata</taxon>
        <taxon>Euteleostomi</taxon>
        <taxon>Actinopterygii</taxon>
        <taxon>Neopterygii</taxon>
        <taxon>Teleostei</taxon>
        <taxon>Clupei</taxon>
        <taxon>Clupeiformes</taxon>
        <taxon>Clupeoidei</taxon>
        <taxon>Clupeidae</taxon>
        <taxon>Clupea</taxon>
    </lineage>
</organism>
<dbReference type="KEGG" id="char:122129301"/>
<dbReference type="PANTHER" id="PTHR25465">
    <property type="entry name" value="B-BOX DOMAIN CONTAINING"/>
    <property type="match status" value="1"/>
</dbReference>
<dbReference type="InterPro" id="IPR001870">
    <property type="entry name" value="B30.2/SPRY"/>
</dbReference>
<dbReference type="PROSITE" id="PS00518">
    <property type="entry name" value="ZF_RING_1"/>
    <property type="match status" value="1"/>
</dbReference>
<dbReference type="Pfam" id="PF13765">
    <property type="entry name" value="PRY"/>
    <property type="match status" value="1"/>
</dbReference>
<protein>
    <submittedName>
        <fullName evidence="10">Tripartite motif-containing protein 16-like</fullName>
    </submittedName>
</protein>
<feature type="domain" description="RING-type" evidence="6">
    <location>
        <begin position="14"/>
        <end position="57"/>
    </location>
</feature>
<name>A0A8M1K8P9_CLUHA</name>
<dbReference type="InterPro" id="IPR006574">
    <property type="entry name" value="PRY"/>
</dbReference>
<evidence type="ECO:0000256" key="1">
    <source>
        <dbReference type="ARBA" id="ARBA00022723"/>
    </source>
</evidence>
<dbReference type="PROSITE" id="PS50089">
    <property type="entry name" value="ZF_RING_2"/>
    <property type="match status" value="1"/>
</dbReference>
<dbReference type="RefSeq" id="XP_042560247.1">
    <property type="nucleotide sequence ID" value="XM_042704313.1"/>
</dbReference>
<dbReference type="CDD" id="cd19769">
    <property type="entry name" value="Bbox2_TRIM16-like"/>
    <property type="match status" value="1"/>
</dbReference>
<feature type="coiled-coil region" evidence="5">
    <location>
        <begin position="203"/>
        <end position="237"/>
    </location>
</feature>
<dbReference type="Proteomes" id="UP000515152">
    <property type="component" value="Unplaced"/>
</dbReference>
<dbReference type="InterPro" id="IPR017907">
    <property type="entry name" value="Znf_RING_CS"/>
</dbReference>
<keyword evidence="5" id="KW-0175">Coiled coil</keyword>
<keyword evidence="9" id="KW-1185">Reference proteome</keyword>
<dbReference type="SMART" id="SM00449">
    <property type="entry name" value="SPRY"/>
    <property type="match status" value="1"/>
</dbReference>
<dbReference type="InterPro" id="IPR051051">
    <property type="entry name" value="E3_ubiq-ligase_TRIM/RNF"/>
</dbReference>
<reference evidence="10" key="1">
    <citation type="submission" date="2025-08" db="UniProtKB">
        <authorList>
            <consortium name="RefSeq"/>
        </authorList>
    </citation>
    <scope>IDENTIFICATION</scope>
</reference>
<dbReference type="GO" id="GO:0008270">
    <property type="term" value="F:zinc ion binding"/>
    <property type="evidence" value="ECO:0007669"/>
    <property type="project" value="UniProtKB-KW"/>
</dbReference>
<keyword evidence="1" id="KW-0479">Metal-binding</keyword>
<dbReference type="SMART" id="SM00336">
    <property type="entry name" value="BBOX"/>
    <property type="match status" value="1"/>
</dbReference>
<evidence type="ECO:0000313" key="10">
    <source>
        <dbReference type="RefSeq" id="XP_042560247.1"/>
    </source>
</evidence>
<feature type="coiled-coil region" evidence="5">
    <location>
        <begin position="261"/>
        <end position="298"/>
    </location>
</feature>
<dbReference type="Pfam" id="PF15227">
    <property type="entry name" value="zf-C3HC4_4"/>
    <property type="match status" value="1"/>
</dbReference>
<dbReference type="GeneID" id="122129301"/>
<feature type="domain" description="B box-type" evidence="7">
    <location>
        <begin position="148"/>
        <end position="188"/>
    </location>
</feature>
<dbReference type="Pfam" id="PF00622">
    <property type="entry name" value="SPRY"/>
    <property type="match status" value="1"/>
</dbReference>
<dbReference type="SMART" id="SM00184">
    <property type="entry name" value="RING"/>
    <property type="match status" value="1"/>
</dbReference>
<evidence type="ECO:0000256" key="2">
    <source>
        <dbReference type="ARBA" id="ARBA00022771"/>
    </source>
</evidence>
<evidence type="ECO:0000313" key="9">
    <source>
        <dbReference type="Proteomes" id="UP000515152"/>
    </source>
</evidence>
<dbReference type="SMART" id="SM00589">
    <property type="entry name" value="PRY"/>
    <property type="match status" value="1"/>
</dbReference>